<accession>A0AAD3S5K2</accession>
<reference evidence="1" key="1">
    <citation type="submission" date="2023-05" db="EMBL/GenBank/DDBJ databases">
        <title>Nepenthes gracilis genome sequencing.</title>
        <authorList>
            <person name="Fukushima K."/>
        </authorList>
    </citation>
    <scope>NUCLEOTIDE SEQUENCE</scope>
    <source>
        <strain evidence="1">SING2019-196</strain>
    </source>
</reference>
<keyword evidence="2" id="KW-1185">Reference proteome</keyword>
<organism evidence="1 2">
    <name type="scientific">Nepenthes gracilis</name>
    <name type="common">Slender pitcher plant</name>
    <dbReference type="NCBI Taxonomy" id="150966"/>
    <lineage>
        <taxon>Eukaryota</taxon>
        <taxon>Viridiplantae</taxon>
        <taxon>Streptophyta</taxon>
        <taxon>Embryophyta</taxon>
        <taxon>Tracheophyta</taxon>
        <taxon>Spermatophyta</taxon>
        <taxon>Magnoliopsida</taxon>
        <taxon>eudicotyledons</taxon>
        <taxon>Gunneridae</taxon>
        <taxon>Pentapetalae</taxon>
        <taxon>Caryophyllales</taxon>
        <taxon>Nepenthaceae</taxon>
        <taxon>Nepenthes</taxon>
    </lineage>
</organism>
<evidence type="ECO:0000313" key="2">
    <source>
        <dbReference type="Proteomes" id="UP001279734"/>
    </source>
</evidence>
<protein>
    <submittedName>
        <fullName evidence="1">Uncharacterized protein</fullName>
    </submittedName>
</protein>
<sequence length="154" mass="16382">MRDLLDEGHLGEDQIAIPVALTSVPLTGCRAVEDNATVAACLADNPAHSHVVSEVAEVDSDPLSLGIKMLIKENKFWLSLDALAPAHRNLQNLDVVWDAVLLVGELGWGVRAIAEVEFAGDAGVALVAVGSWLLISSWLLGHRYGNADVALLLE</sequence>
<proteinExistence type="predicted"/>
<dbReference type="AlphaFoldDB" id="A0AAD3S5K2"/>
<comment type="caution">
    <text evidence="1">The sequence shown here is derived from an EMBL/GenBank/DDBJ whole genome shotgun (WGS) entry which is preliminary data.</text>
</comment>
<dbReference type="EMBL" id="BSYO01000005">
    <property type="protein sequence ID" value="GMH04704.1"/>
    <property type="molecule type" value="Genomic_DNA"/>
</dbReference>
<gene>
    <name evidence="1" type="ORF">Nepgr_006544</name>
</gene>
<evidence type="ECO:0000313" key="1">
    <source>
        <dbReference type="EMBL" id="GMH04704.1"/>
    </source>
</evidence>
<name>A0AAD3S5K2_NEPGR</name>
<dbReference type="Proteomes" id="UP001279734">
    <property type="component" value="Unassembled WGS sequence"/>
</dbReference>